<keyword evidence="2" id="KW-1185">Reference proteome</keyword>
<proteinExistence type="predicted"/>
<protein>
    <submittedName>
        <fullName evidence="1">Uncharacterized protein</fullName>
    </submittedName>
</protein>
<comment type="caution">
    <text evidence="1">The sequence shown here is derived from an EMBL/GenBank/DDBJ whole genome shotgun (WGS) entry which is preliminary data.</text>
</comment>
<reference evidence="1 2" key="1">
    <citation type="journal article" date="2022" name="Genome Biol. Evol.">
        <title>The Spruce Budworm Genome: Reconstructing the Evolutionary History of Antifreeze Proteins.</title>
        <authorList>
            <person name="Beliveau C."/>
            <person name="Gagne P."/>
            <person name="Picq S."/>
            <person name="Vernygora O."/>
            <person name="Keeling C.I."/>
            <person name="Pinkney K."/>
            <person name="Doucet D."/>
            <person name="Wen F."/>
            <person name="Johnston J.S."/>
            <person name="Maaroufi H."/>
            <person name="Boyle B."/>
            <person name="Laroche J."/>
            <person name="Dewar K."/>
            <person name="Juretic N."/>
            <person name="Blackburn G."/>
            <person name="Nisole A."/>
            <person name="Brunet B."/>
            <person name="Brandao M."/>
            <person name="Lumley L."/>
            <person name="Duan J."/>
            <person name="Quan G."/>
            <person name="Lucarotti C.J."/>
            <person name="Roe A.D."/>
            <person name="Sperling F.A.H."/>
            <person name="Levesque R.C."/>
            <person name="Cusson M."/>
        </authorList>
    </citation>
    <scope>NUCLEOTIDE SEQUENCE [LARGE SCALE GENOMIC DNA]</scope>
    <source>
        <strain evidence="1">Glfc:IPQL:Cfum</strain>
    </source>
</reference>
<evidence type="ECO:0000313" key="2">
    <source>
        <dbReference type="Proteomes" id="UP001064048"/>
    </source>
</evidence>
<accession>A0ACC0K3F6</accession>
<name>A0ACC0K3F6_CHOFU</name>
<dbReference type="EMBL" id="CM046131">
    <property type="protein sequence ID" value="KAI8430987.1"/>
    <property type="molecule type" value="Genomic_DNA"/>
</dbReference>
<gene>
    <name evidence="1" type="ORF">MSG28_001080</name>
</gene>
<sequence length="150" mass="16943">MAEWAVSQEWPVQPFGYYQQYPYQPFVAMPCQPHSYESQAQQTQNYQAPCPPAMQPVQYNGAANPQRDNPREIRNKAEKLRRDKLNETITDLSQIVPPVVTASRKIDKIGILRLTAHFLRSHQYARGGGRRDHVQQQVVAGAARGAGIAT</sequence>
<organism evidence="1 2">
    <name type="scientific">Choristoneura fumiferana</name>
    <name type="common">Spruce budworm moth</name>
    <name type="synonym">Archips fumiferana</name>
    <dbReference type="NCBI Taxonomy" id="7141"/>
    <lineage>
        <taxon>Eukaryota</taxon>
        <taxon>Metazoa</taxon>
        <taxon>Ecdysozoa</taxon>
        <taxon>Arthropoda</taxon>
        <taxon>Hexapoda</taxon>
        <taxon>Insecta</taxon>
        <taxon>Pterygota</taxon>
        <taxon>Neoptera</taxon>
        <taxon>Endopterygota</taxon>
        <taxon>Lepidoptera</taxon>
        <taxon>Glossata</taxon>
        <taxon>Ditrysia</taxon>
        <taxon>Tortricoidea</taxon>
        <taxon>Tortricidae</taxon>
        <taxon>Tortricinae</taxon>
        <taxon>Choristoneura</taxon>
    </lineage>
</organism>
<evidence type="ECO:0000313" key="1">
    <source>
        <dbReference type="EMBL" id="KAI8430987.1"/>
    </source>
</evidence>
<dbReference type="Proteomes" id="UP001064048">
    <property type="component" value="Chromosome Z"/>
</dbReference>